<evidence type="ECO:0000313" key="1">
    <source>
        <dbReference type="EMBL" id="KKR99107.1"/>
    </source>
</evidence>
<protein>
    <submittedName>
        <fullName evidence="1">Uncharacterized protein</fullName>
    </submittedName>
</protein>
<proteinExistence type="predicted"/>
<sequence length="107" mass="12285">MVNGETTTDEIMEFMRDHMATKEDLKDFVRKSDLEVLATKQDLGALEHRLRDAFDDKLADFKGDLVVLMRKEDTKLCELVEILQNKDVITKEEAGKILGMQPFPQIS</sequence>
<evidence type="ECO:0000313" key="2">
    <source>
        <dbReference type="Proteomes" id="UP000033930"/>
    </source>
</evidence>
<organism evidence="1 2">
    <name type="scientific">Candidatus Uhrbacteria bacterium GW2011_GWC1_41_20</name>
    <dbReference type="NCBI Taxonomy" id="1618983"/>
    <lineage>
        <taxon>Bacteria</taxon>
        <taxon>Candidatus Uhriibacteriota</taxon>
    </lineage>
</organism>
<reference evidence="1 2" key="1">
    <citation type="journal article" date="2015" name="Nature">
        <title>rRNA introns, odd ribosomes, and small enigmatic genomes across a large radiation of phyla.</title>
        <authorList>
            <person name="Brown C.T."/>
            <person name="Hug L.A."/>
            <person name="Thomas B.C."/>
            <person name="Sharon I."/>
            <person name="Castelle C.J."/>
            <person name="Singh A."/>
            <person name="Wilkins M.J."/>
            <person name="Williams K.H."/>
            <person name="Banfield J.F."/>
        </authorList>
    </citation>
    <scope>NUCLEOTIDE SEQUENCE [LARGE SCALE GENOMIC DNA]</scope>
</reference>
<comment type="caution">
    <text evidence="1">The sequence shown here is derived from an EMBL/GenBank/DDBJ whole genome shotgun (WGS) entry which is preliminary data.</text>
</comment>
<dbReference type="Proteomes" id="UP000033930">
    <property type="component" value="Unassembled WGS sequence"/>
</dbReference>
<accession>A0A0G0YFM3</accession>
<name>A0A0G0YFM3_9BACT</name>
<gene>
    <name evidence="1" type="ORF">UU50_C0010G0002</name>
</gene>
<dbReference type="AlphaFoldDB" id="A0A0G0YFM3"/>
<dbReference type="EMBL" id="LCAW01000010">
    <property type="protein sequence ID" value="KKR99107.1"/>
    <property type="molecule type" value="Genomic_DNA"/>
</dbReference>